<proteinExistence type="predicted"/>
<keyword evidence="9 14" id="KW-0863">Zinc-finger</keyword>
<evidence type="ECO:0000313" key="18">
    <source>
        <dbReference type="EMBL" id="KAK7253393.1"/>
    </source>
</evidence>
<protein>
    <recommendedName>
        <fullName evidence="4">RING-type E3 ubiquitin transferase</fullName>
        <ecNumber evidence="4">2.3.2.27</ecNumber>
    </recommendedName>
</protein>
<comment type="subcellular location">
    <subcellularLocation>
        <location evidence="2">Endomembrane system</location>
        <topology evidence="2">Multi-pass membrane protein</topology>
    </subcellularLocation>
</comment>
<sequence length="734" mass="78248">MDPNAVPHEALAQRQRVFQTGVFICLMLLLMDPRDPRREQEAAVARARAEAEAAALRRQRAPTWLDGAAGGARAAAAERGRACTAGRGASATGRRRRTTGRPASAATRAAPSCRWTCSASRSSSRYRSSSAGVAVGAARRARGRRDIFASAFGVYFHGARTAALLGNVGEPTEAGVDLERRNASGRNATALARARGATAAGRAGGAATAPAQGRRARRRDGPRDGPRAAADEPAAGGDAGRRATTGASLGRLAATTRASRTPARTVVSSRPLPDAFFAGDRAYDLVLARESTKKDAEAKDPSASTVVSRADALPPRTPLRLPPDAAFAYPSSPFTSTLWRDGKCALHVDLVASDDKAAKRAIRHYRKSTPFVTTLAGVVRSPGCGFRLDVEATATRVAWDAARSQGAWYSTLMTAVCLAQIFALFKQVHFCRTQTVAARVSLLSVSMQALLDAVLCVANLLLCAAVNALFASFATVAFFKLVVFCVVEMRYLLLVFQAHDPQRSLSDGWGARRELAYLHARFYGALFAALLVLYAARDDARVVVVAAYSFWVPQIFRNAKLNAREPVCDAYLYGMAASRLLLPLYCLCDPDGLPRVLVVPSPGAPTYGARAAFALVLVAWQGVQVGLLKLQQHYGARCFVPAALIPKPYDYRRPIAHLVKGDDANLECPICMGDVACDGAHHLVTPCDHVFHDVCLGQWMDLKTECPVCRAQLPPVDAGDDDGAGAGGDSPPNP</sequence>
<evidence type="ECO:0000256" key="16">
    <source>
        <dbReference type="SAM" id="Phobius"/>
    </source>
</evidence>
<evidence type="ECO:0000256" key="12">
    <source>
        <dbReference type="ARBA" id="ARBA00022989"/>
    </source>
</evidence>
<evidence type="ECO:0000256" key="13">
    <source>
        <dbReference type="ARBA" id="ARBA00023136"/>
    </source>
</evidence>
<keyword evidence="11" id="KW-0862">Zinc</keyword>
<organism evidence="18 19">
    <name type="scientific">Aureococcus anophagefferens</name>
    <name type="common">Harmful bloom alga</name>
    <dbReference type="NCBI Taxonomy" id="44056"/>
    <lineage>
        <taxon>Eukaryota</taxon>
        <taxon>Sar</taxon>
        <taxon>Stramenopiles</taxon>
        <taxon>Ochrophyta</taxon>
        <taxon>Pelagophyceae</taxon>
        <taxon>Pelagomonadales</taxon>
        <taxon>Pelagomonadaceae</taxon>
        <taxon>Aureococcus</taxon>
    </lineage>
</organism>
<keyword evidence="12 16" id="KW-1133">Transmembrane helix</keyword>
<gene>
    <name evidence="18" type="ORF">SO694_0000169</name>
</gene>
<dbReference type="EC" id="2.3.2.27" evidence="4"/>
<keyword evidence="7" id="KW-0479">Metal-binding</keyword>
<dbReference type="Proteomes" id="UP001363151">
    <property type="component" value="Unassembled WGS sequence"/>
</dbReference>
<comment type="pathway">
    <text evidence="3">Protein modification; protein ubiquitination.</text>
</comment>
<feature type="region of interest" description="Disordered" evidence="15">
    <location>
        <begin position="83"/>
        <end position="107"/>
    </location>
</feature>
<feature type="transmembrane region" description="Helical" evidence="16">
    <location>
        <begin position="406"/>
        <end position="425"/>
    </location>
</feature>
<feature type="compositionally biased region" description="Basic and acidic residues" evidence="15">
    <location>
        <begin position="291"/>
        <end position="300"/>
    </location>
</feature>
<evidence type="ECO:0000256" key="10">
    <source>
        <dbReference type="ARBA" id="ARBA00022786"/>
    </source>
</evidence>
<feature type="compositionally biased region" description="Low complexity" evidence="15">
    <location>
        <begin position="231"/>
        <end position="265"/>
    </location>
</feature>
<keyword evidence="13 16" id="KW-0472">Membrane</keyword>
<keyword evidence="5" id="KW-0808">Transferase</keyword>
<keyword evidence="6 16" id="KW-0812">Transmembrane</keyword>
<evidence type="ECO:0000256" key="4">
    <source>
        <dbReference type="ARBA" id="ARBA00012483"/>
    </source>
</evidence>
<evidence type="ECO:0000256" key="15">
    <source>
        <dbReference type="SAM" id="MobiDB-lite"/>
    </source>
</evidence>
<dbReference type="SMART" id="SM00744">
    <property type="entry name" value="RINGv"/>
    <property type="match status" value="1"/>
</dbReference>
<evidence type="ECO:0000256" key="11">
    <source>
        <dbReference type="ARBA" id="ARBA00022833"/>
    </source>
</evidence>
<feature type="region of interest" description="Disordered" evidence="15">
    <location>
        <begin position="291"/>
        <end position="322"/>
    </location>
</feature>
<dbReference type="Pfam" id="PF11145">
    <property type="entry name" value="DUF2921"/>
    <property type="match status" value="1"/>
</dbReference>
<name>A0ABR1GC06_AURAN</name>
<evidence type="ECO:0000256" key="3">
    <source>
        <dbReference type="ARBA" id="ARBA00004906"/>
    </source>
</evidence>
<keyword evidence="10" id="KW-0833">Ubl conjugation pathway</keyword>
<feature type="region of interest" description="Disordered" evidence="15">
    <location>
        <begin position="192"/>
        <end position="267"/>
    </location>
</feature>
<dbReference type="InterPro" id="IPR001841">
    <property type="entry name" value="Znf_RING"/>
</dbReference>
<feature type="transmembrane region" description="Helical" evidence="16">
    <location>
        <begin position="515"/>
        <end position="536"/>
    </location>
</feature>
<dbReference type="SMART" id="SM00184">
    <property type="entry name" value="RING"/>
    <property type="match status" value="1"/>
</dbReference>
<evidence type="ECO:0000256" key="1">
    <source>
        <dbReference type="ARBA" id="ARBA00000900"/>
    </source>
</evidence>
<dbReference type="Gene3D" id="3.30.40.10">
    <property type="entry name" value="Zinc/RING finger domain, C3HC4 (zinc finger)"/>
    <property type="match status" value="1"/>
</dbReference>
<feature type="transmembrane region" description="Helical" evidence="16">
    <location>
        <begin position="437"/>
        <end position="462"/>
    </location>
</feature>
<feature type="transmembrane region" description="Helical" evidence="16">
    <location>
        <begin position="468"/>
        <end position="494"/>
    </location>
</feature>
<evidence type="ECO:0000259" key="17">
    <source>
        <dbReference type="PROSITE" id="PS50089"/>
    </source>
</evidence>
<dbReference type="PANTHER" id="PTHR22763:SF162">
    <property type="entry name" value="TRANSMEMBRANE E3 UBIQUITIN-PROTEIN LIGASE 1"/>
    <property type="match status" value="1"/>
</dbReference>
<comment type="caution">
    <text evidence="18">The sequence shown here is derived from an EMBL/GenBank/DDBJ whole genome shotgun (WGS) entry which is preliminary data.</text>
</comment>
<feature type="compositionally biased region" description="Basic and acidic residues" evidence="15">
    <location>
        <begin position="219"/>
        <end position="230"/>
    </location>
</feature>
<accession>A0ABR1GC06</accession>
<dbReference type="InterPro" id="IPR050731">
    <property type="entry name" value="HRD1_E3_ubiq-ligases"/>
</dbReference>
<dbReference type="PANTHER" id="PTHR22763">
    <property type="entry name" value="RING ZINC FINGER PROTEIN"/>
    <property type="match status" value="1"/>
</dbReference>
<dbReference type="Pfam" id="PF13639">
    <property type="entry name" value="zf-RING_2"/>
    <property type="match status" value="1"/>
</dbReference>
<keyword evidence="8" id="KW-0732">Signal</keyword>
<dbReference type="InterPro" id="IPR011016">
    <property type="entry name" value="Znf_RING-CH"/>
</dbReference>
<feature type="compositionally biased region" description="Low complexity" evidence="15">
    <location>
        <begin position="192"/>
        <end position="213"/>
    </location>
</feature>
<dbReference type="SUPFAM" id="SSF57850">
    <property type="entry name" value="RING/U-box"/>
    <property type="match status" value="1"/>
</dbReference>
<evidence type="ECO:0000256" key="9">
    <source>
        <dbReference type="ARBA" id="ARBA00022771"/>
    </source>
</evidence>
<keyword evidence="19" id="KW-1185">Reference proteome</keyword>
<feature type="compositionally biased region" description="Low complexity" evidence="15">
    <location>
        <begin position="83"/>
        <end position="92"/>
    </location>
</feature>
<feature type="domain" description="RING-type" evidence="17">
    <location>
        <begin position="668"/>
        <end position="710"/>
    </location>
</feature>
<reference evidence="18 19" key="1">
    <citation type="submission" date="2024-03" db="EMBL/GenBank/DDBJ databases">
        <title>Aureococcus anophagefferens CCMP1851 and Kratosvirus quantuckense: Draft genome of a second virus-susceptible host strain in the model system.</title>
        <authorList>
            <person name="Chase E."/>
            <person name="Truchon A.R."/>
            <person name="Schepens W."/>
            <person name="Wilhelm S.W."/>
        </authorList>
    </citation>
    <scope>NUCLEOTIDE SEQUENCE [LARGE SCALE GENOMIC DNA]</scope>
    <source>
        <strain evidence="18 19">CCMP1851</strain>
    </source>
</reference>
<dbReference type="InterPro" id="IPR013083">
    <property type="entry name" value="Znf_RING/FYVE/PHD"/>
</dbReference>
<evidence type="ECO:0000256" key="6">
    <source>
        <dbReference type="ARBA" id="ARBA00022692"/>
    </source>
</evidence>
<dbReference type="EMBL" id="JBBJCI010000035">
    <property type="protein sequence ID" value="KAK7253393.1"/>
    <property type="molecule type" value="Genomic_DNA"/>
</dbReference>
<dbReference type="PROSITE" id="PS50089">
    <property type="entry name" value="ZF_RING_2"/>
    <property type="match status" value="1"/>
</dbReference>
<evidence type="ECO:0000313" key="19">
    <source>
        <dbReference type="Proteomes" id="UP001363151"/>
    </source>
</evidence>
<dbReference type="InterPro" id="IPR021319">
    <property type="entry name" value="DUF2921"/>
</dbReference>
<evidence type="ECO:0000256" key="14">
    <source>
        <dbReference type="PROSITE-ProRule" id="PRU00175"/>
    </source>
</evidence>
<evidence type="ECO:0000256" key="8">
    <source>
        <dbReference type="ARBA" id="ARBA00022729"/>
    </source>
</evidence>
<evidence type="ECO:0000256" key="7">
    <source>
        <dbReference type="ARBA" id="ARBA00022723"/>
    </source>
</evidence>
<evidence type="ECO:0000256" key="5">
    <source>
        <dbReference type="ARBA" id="ARBA00022679"/>
    </source>
</evidence>
<comment type="catalytic activity">
    <reaction evidence="1">
        <text>S-ubiquitinyl-[E2 ubiquitin-conjugating enzyme]-L-cysteine + [acceptor protein]-L-lysine = [E2 ubiquitin-conjugating enzyme]-L-cysteine + N(6)-ubiquitinyl-[acceptor protein]-L-lysine.</text>
        <dbReference type="EC" id="2.3.2.27"/>
    </reaction>
</comment>
<evidence type="ECO:0000256" key="2">
    <source>
        <dbReference type="ARBA" id="ARBA00004127"/>
    </source>
</evidence>